<feature type="domain" description="PRISE-like Rossmann-fold" evidence="1">
    <location>
        <begin position="154"/>
        <end position="376"/>
    </location>
</feature>
<dbReference type="OMA" id="FGTWIDK"/>
<dbReference type="SUPFAM" id="SSF51735">
    <property type="entry name" value="NAD(P)-binding Rossmann-fold domains"/>
    <property type="match status" value="1"/>
</dbReference>
<dbReference type="GeneID" id="19469490"/>
<sequence length="435" mass="49549">MTLEATDDEIQALGIPMNQIYLGSAATVVEECDNPPDFSGLIVFKEVMRSTFPGYHLPHMWLAADDQSERTATHTFRTLTFIYFVKLVENYHTKCKYESSSKQYDWQSRLYHWRHGITGSAILEYLVPNTTSEQWNKIIVTSRSQFKVAVKDLRIELIALDFSKDSAELAKSMRELCATVTHACFSSYVHRDDFAELNKANSAVFETLLKALLEVAPVLENITLQTGGKHYNVHLGPVPSPAREDKPHREASVDKFSFPQEDAPIAAQKSQKWTWNVIRPEAIIGHTLKPTDMNSALTFALYFLVRKELEVVAKMPTNQQYWAGYDDVSDSRLIADLIIFASTHPRCGNEAFNITNGDYFSWQYIWPGLASRFRTNSRSGQEFKKPLPAVGDAQLELSLAEWSKDRREVWEKICERAGKPEAKSTWDAGTWAFQN</sequence>
<dbReference type="Proteomes" id="UP000016922">
    <property type="component" value="Unassembled WGS sequence"/>
</dbReference>
<name>S3DCD8_GLAL2</name>
<reference evidence="2 3" key="1">
    <citation type="journal article" date="2013" name="BMC Genomics">
        <title>Genomics-driven discovery of the pneumocandin biosynthetic gene cluster in the fungus Glarea lozoyensis.</title>
        <authorList>
            <person name="Chen L."/>
            <person name="Yue Q."/>
            <person name="Zhang X."/>
            <person name="Xiang M."/>
            <person name="Wang C."/>
            <person name="Li S."/>
            <person name="Che Y."/>
            <person name="Ortiz-Lopez F.J."/>
            <person name="Bills G.F."/>
            <person name="Liu X."/>
            <person name="An Z."/>
        </authorList>
    </citation>
    <scope>NUCLEOTIDE SEQUENCE [LARGE SCALE GENOMIC DNA]</scope>
    <source>
        <strain evidence="3">ATCC 20868 / MF5171</strain>
    </source>
</reference>
<dbReference type="OrthoDB" id="1731983at2759"/>
<evidence type="ECO:0000313" key="2">
    <source>
        <dbReference type="EMBL" id="EPE34749.1"/>
    </source>
</evidence>
<dbReference type="Gene3D" id="3.40.50.720">
    <property type="entry name" value="NAD(P)-binding Rossmann-like Domain"/>
    <property type="match status" value="1"/>
</dbReference>
<protein>
    <submittedName>
        <fullName evidence="2">NAD(P)-binding Rossmann-fold containing protein</fullName>
    </submittedName>
</protein>
<dbReference type="eggNOG" id="ENOG502QSRH">
    <property type="taxonomic scope" value="Eukaryota"/>
</dbReference>
<organism evidence="2 3">
    <name type="scientific">Glarea lozoyensis (strain ATCC 20868 / MF5171)</name>
    <dbReference type="NCBI Taxonomy" id="1116229"/>
    <lineage>
        <taxon>Eukaryota</taxon>
        <taxon>Fungi</taxon>
        <taxon>Dikarya</taxon>
        <taxon>Ascomycota</taxon>
        <taxon>Pezizomycotina</taxon>
        <taxon>Leotiomycetes</taxon>
        <taxon>Helotiales</taxon>
        <taxon>Helotiaceae</taxon>
        <taxon>Glarea</taxon>
    </lineage>
</organism>
<evidence type="ECO:0000259" key="1">
    <source>
        <dbReference type="Pfam" id="PF22917"/>
    </source>
</evidence>
<gene>
    <name evidence="2" type="ORF">GLAREA_10443</name>
</gene>
<dbReference type="PANTHER" id="PTHR32487:SF0">
    <property type="entry name" value="3-OXO-DELTA(4,5)-STEROID 5-BETA-REDUCTASE"/>
    <property type="match status" value="1"/>
</dbReference>
<accession>S3DCD8</accession>
<dbReference type="InterPro" id="IPR055222">
    <property type="entry name" value="PRISE-like_Rossmann-fold"/>
</dbReference>
<dbReference type="RefSeq" id="XP_008078684.1">
    <property type="nucleotide sequence ID" value="XM_008080493.1"/>
</dbReference>
<proteinExistence type="predicted"/>
<dbReference type="HOGENOM" id="CLU_630132_0_0_1"/>
<dbReference type="AlphaFoldDB" id="S3DCD8"/>
<dbReference type="Pfam" id="PF22917">
    <property type="entry name" value="PRISE"/>
    <property type="match status" value="1"/>
</dbReference>
<dbReference type="KEGG" id="glz:GLAREA_10443"/>
<dbReference type="PANTHER" id="PTHR32487">
    <property type="entry name" value="3-OXO-DELTA(4,5)-STEROID 5-BETA-REDUCTASE"/>
    <property type="match status" value="1"/>
</dbReference>
<dbReference type="InterPro" id="IPR036291">
    <property type="entry name" value="NAD(P)-bd_dom_sf"/>
</dbReference>
<keyword evidence="3" id="KW-1185">Reference proteome</keyword>
<dbReference type="CDD" id="cd08948">
    <property type="entry name" value="5beta-POR_like_SDR_a"/>
    <property type="match status" value="1"/>
</dbReference>
<dbReference type="EMBL" id="KE145356">
    <property type="protein sequence ID" value="EPE34749.1"/>
    <property type="molecule type" value="Genomic_DNA"/>
</dbReference>
<evidence type="ECO:0000313" key="3">
    <source>
        <dbReference type="Proteomes" id="UP000016922"/>
    </source>
</evidence>